<dbReference type="EMBL" id="CP148074">
    <property type="protein sequence ID" value="WXL26525.1"/>
    <property type="molecule type" value="Genomic_DNA"/>
</dbReference>
<protein>
    <submittedName>
        <fullName evidence="2">YbaY family lipoprotein</fullName>
    </submittedName>
</protein>
<name>A0ABZ2RLQ2_ECTME</name>
<sequence>MKLATPAKFLLSSALLCLLSACSSDVPKPAEPVAPAKIIKEEQPTALPAHLRELSGSLLNVPAAAEVEMALLAVDQRGRPRTLLGDIRLRGTGNPLPFNLRFNPEAFGQFQRVELRARVNQSGRLILRLPPKTIAQPESQVLGALTLVPAP</sequence>
<dbReference type="Proteomes" id="UP001476583">
    <property type="component" value="Chromosome"/>
</dbReference>
<reference evidence="2 3" key="1">
    <citation type="submission" date="2024-03" db="EMBL/GenBank/DDBJ databases">
        <title>Complete genome of BD2.</title>
        <authorList>
            <person name="Cao G."/>
        </authorList>
    </citation>
    <scope>NUCLEOTIDE SEQUENCE [LARGE SCALE GENOMIC DNA]</scope>
    <source>
        <strain evidence="2 3">BD2</strain>
    </source>
</reference>
<gene>
    <name evidence="2" type="ORF">WG219_03335</name>
</gene>
<evidence type="ECO:0000256" key="1">
    <source>
        <dbReference type="SAM" id="SignalP"/>
    </source>
</evidence>
<keyword evidence="1" id="KW-0732">Signal</keyword>
<evidence type="ECO:0000313" key="3">
    <source>
        <dbReference type="Proteomes" id="UP001476583"/>
    </source>
</evidence>
<evidence type="ECO:0000313" key="2">
    <source>
        <dbReference type="EMBL" id="WXL26525.1"/>
    </source>
</evidence>
<feature type="signal peptide" evidence="1">
    <location>
        <begin position="1"/>
        <end position="23"/>
    </location>
</feature>
<proteinExistence type="predicted"/>
<dbReference type="PROSITE" id="PS51257">
    <property type="entry name" value="PROKAR_LIPOPROTEIN"/>
    <property type="match status" value="1"/>
</dbReference>
<organism evidence="2 3">
    <name type="scientific">Ectopseudomonas mendocina</name>
    <name type="common">Pseudomonas mendocina</name>
    <dbReference type="NCBI Taxonomy" id="300"/>
    <lineage>
        <taxon>Bacteria</taxon>
        <taxon>Pseudomonadati</taxon>
        <taxon>Pseudomonadota</taxon>
        <taxon>Gammaproteobacteria</taxon>
        <taxon>Pseudomonadales</taxon>
        <taxon>Pseudomonadaceae</taxon>
        <taxon>Ectopseudomonas</taxon>
    </lineage>
</organism>
<accession>A0ABZ2RLQ2</accession>
<keyword evidence="3" id="KW-1185">Reference proteome</keyword>
<keyword evidence="2" id="KW-0449">Lipoprotein</keyword>
<feature type="chain" id="PRO_5046567599" evidence="1">
    <location>
        <begin position="24"/>
        <end position="151"/>
    </location>
</feature>
<dbReference type="InterPro" id="IPR039366">
    <property type="entry name" value="Pilotin"/>
</dbReference>
<dbReference type="Pfam" id="PF09619">
    <property type="entry name" value="YscW"/>
    <property type="match status" value="1"/>
</dbReference>